<reference evidence="2" key="2">
    <citation type="submission" date="2023-05" db="EMBL/GenBank/DDBJ databases">
        <authorList>
            <consortium name="Lawrence Berkeley National Laboratory"/>
            <person name="Steindorff A."/>
            <person name="Hensen N."/>
            <person name="Bonometti L."/>
            <person name="Westerberg I."/>
            <person name="Brannstrom I.O."/>
            <person name="Guillou S."/>
            <person name="Cros-Aarteil S."/>
            <person name="Calhoun S."/>
            <person name="Haridas S."/>
            <person name="Kuo A."/>
            <person name="Mondo S."/>
            <person name="Pangilinan J."/>
            <person name="Riley R."/>
            <person name="Labutti K."/>
            <person name="Andreopoulos B."/>
            <person name="Lipzen A."/>
            <person name="Chen C."/>
            <person name="Yanf M."/>
            <person name="Daum C."/>
            <person name="Ng V."/>
            <person name="Clum A."/>
            <person name="Ohm R."/>
            <person name="Martin F."/>
            <person name="Silar P."/>
            <person name="Natvig D."/>
            <person name="Lalanne C."/>
            <person name="Gautier V."/>
            <person name="Ament-Velasquez S.L."/>
            <person name="Kruys A."/>
            <person name="Hutchinson M.I."/>
            <person name="Powell A.J."/>
            <person name="Barry K."/>
            <person name="Miller A.N."/>
            <person name="Grigoriev I.V."/>
            <person name="Debuchy R."/>
            <person name="Gladieux P."/>
            <person name="Thoren M.H."/>
            <person name="Johannesson H."/>
        </authorList>
    </citation>
    <scope>NUCLEOTIDE SEQUENCE</scope>
    <source>
        <strain evidence="2">CBS 103.79</strain>
    </source>
</reference>
<dbReference type="AlphaFoldDB" id="A0AAN6MGM9"/>
<name>A0AAN6MGM9_9PEZI</name>
<evidence type="ECO:0000256" key="1">
    <source>
        <dbReference type="SAM" id="SignalP"/>
    </source>
</evidence>
<protein>
    <submittedName>
        <fullName evidence="2">Uncharacterized protein</fullName>
    </submittedName>
</protein>
<evidence type="ECO:0000313" key="2">
    <source>
        <dbReference type="EMBL" id="KAK3899573.1"/>
    </source>
</evidence>
<evidence type="ECO:0000313" key="3">
    <source>
        <dbReference type="Proteomes" id="UP001303889"/>
    </source>
</evidence>
<feature type="chain" id="PRO_5042817637" evidence="1">
    <location>
        <begin position="24"/>
        <end position="397"/>
    </location>
</feature>
<dbReference type="Proteomes" id="UP001303889">
    <property type="component" value="Unassembled WGS sequence"/>
</dbReference>
<sequence>MAESSSRPLTTLPLLVFVGIAEALCPHCTEDPADRDWKPPIHSGKSRAVLSRTHALASLAATCRGMHYIVLPILYHQVQCYPHQRLHLLRTLDSRPDLARRVKVLRLDFCLDGDKREPTLDNSGTRKLILDDNAGLHPGTCATPWMDWEAGNLHVNLLMAVCPNLEKFSTDMGPLDLFDLLKPGTLQHLKDVLITPTTAEACLQFGVVWLLFYAAPSIERITSHRAARAGRRLLPMTNLRHLHLESNWMSARCLDEVTTEHLMMLLLRNAPQLKHLDLNLNDINTISVGLEDKDNELDWDEDYPDPVPGFASFSSLETLVVVGSDIWAEWADHQPVATLFPQSLRTLTLVGTVDTPTVAGVRLDEFASTTRDSLPNLTSVTTRISRAQAPVEYLPVS</sequence>
<feature type="signal peptide" evidence="1">
    <location>
        <begin position="1"/>
        <end position="23"/>
    </location>
</feature>
<proteinExistence type="predicted"/>
<reference evidence="2" key="1">
    <citation type="journal article" date="2023" name="Mol. Phylogenet. Evol.">
        <title>Genome-scale phylogeny and comparative genomics of the fungal order Sordariales.</title>
        <authorList>
            <person name="Hensen N."/>
            <person name="Bonometti L."/>
            <person name="Westerberg I."/>
            <person name="Brannstrom I.O."/>
            <person name="Guillou S."/>
            <person name="Cros-Aarteil S."/>
            <person name="Calhoun S."/>
            <person name="Haridas S."/>
            <person name="Kuo A."/>
            <person name="Mondo S."/>
            <person name="Pangilinan J."/>
            <person name="Riley R."/>
            <person name="LaButti K."/>
            <person name="Andreopoulos B."/>
            <person name="Lipzen A."/>
            <person name="Chen C."/>
            <person name="Yan M."/>
            <person name="Daum C."/>
            <person name="Ng V."/>
            <person name="Clum A."/>
            <person name="Steindorff A."/>
            <person name="Ohm R.A."/>
            <person name="Martin F."/>
            <person name="Silar P."/>
            <person name="Natvig D.O."/>
            <person name="Lalanne C."/>
            <person name="Gautier V."/>
            <person name="Ament-Velasquez S.L."/>
            <person name="Kruys A."/>
            <person name="Hutchinson M.I."/>
            <person name="Powell A.J."/>
            <person name="Barry K."/>
            <person name="Miller A.N."/>
            <person name="Grigoriev I.V."/>
            <person name="Debuchy R."/>
            <person name="Gladieux P."/>
            <person name="Hiltunen Thoren M."/>
            <person name="Johannesson H."/>
        </authorList>
    </citation>
    <scope>NUCLEOTIDE SEQUENCE</scope>
    <source>
        <strain evidence="2">CBS 103.79</strain>
    </source>
</reference>
<dbReference type="InterPro" id="IPR032675">
    <property type="entry name" value="LRR_dom_sf"/>
</dbReference>
<keyword evidence="1" id="KW-0732">Signal</keyword>
<dbReference type="Gene3D" id="3.80.10.10">
    <property type="entry name" value="Ribonuclease Inhibitor"/>
    <property type="match status" value="1"/>
</dbReference>
<comment type="caution">
    <text evidence="2">The sequence shown here is derived from an EMBL/GenBank/DDBJ whole genome shotgun (WGS) entry which is preliminary data.</text>
</comment>
<dbReference type="SUPFAM" id="SSF52047">
    <property type="entry name" value="RNI-like"/>
    <property type="match status" value="1"/>
</dbReference>
<dbReference type="EMBL" id="MU855767">
    <property type="protein sequence ID" value="KAK3899573.1"/>
    <property type="molecule type" value="Genomic_DNA"/>
</dbReference>
<organism evidence="2 3">
    <name type="scientific">Staphylotrichum tortipilum</name>
    <dbReference type="NCBI Taxonomy" id="2831512"/>
    <lineage>
        <taxon>Eukaryota</taxon>
        <taxon>Fungi</taxon>
        <taxon>Dikarya</taxon>
        <taxon>Ascomycota</taxon>
        <taxon>Pezizomycotina</taxon>
        <taxon>Sordariomycetes</taxon>
        <taxon>Sordariomycetidae</taxon>
        <taxon>Sordariales</taxon>
        <taxon>Chaetomiaceae</taxon>
        <taxon>Staphylotrichum</taxon>
    </lineage>
</organism>
<keyword evidence="3" id="KW-1185">Reference proteome</keyword>
<accession>A0AAN6MGM9</accession>
<gene>
    <name evidence="2" type="ORF">C8A05DRAFT_36805</name>
</gene>